<dbReference type="EMBL" id="BGPR01026071">
    <property type="protein sequence ID" value="GBN95507.1"/>
    <property type="molecule type" value="Genomic_DNA"/>
</dbReference>
<gene>
    <name evidence="2" type="ORF">AVEN_103716_1</name>
    <name evidence="1" type="ORF">AVEN_187275_1</name>
</gene>
<dbReference type="AlphaFoldDB" id="A0A4Y2T5R3"/>
<dbReference type="EMBL" id="BGPR01026340">
    <property type="protein sequence ID" value="GBN95952.1"/>
    <property type="molecule type" value="Genomic_DNA"/>
</dbReference>
<evidence type="ECO:0000313" key="3">
    <source>
        <dbReference type="Proteomes" id="UP000499080"/>
    </source>
</evidence>
<sequence length="90" mass="9817">MVVYPPHITGRMRESFGEATPAGLFLAPVCGGTYLNELLPTRNEFFLLQAICIATAVGGDSCRGEQTVTSAIHPEKIVNNDPWIELLKND</sequence>
<keyword evidence="3" id="KW-1185">Reference proteome</keyword>
<organism evidence="2 3">
    <name type="scientific">Araneus ventricosus</name>
    <name type="common">Orbweaver spider</name>
    <name type="synonym">Epeira ventricosa</name>
    <dbReference type="NCBI Taxonomy" id="182803"/>
    <lineage>
        <taxon>Eukaryota</taxon>
        <taxon>Metazoa</taxon>
        <taxon>Ecdysozoa</taxon>
        <taxon>Arthropoda</taxon>
        <taxon>Chelicerata</taxon>
        <taxon>Arachnida</taxon>
        <taxon>Araneae</taxon>
        <taxon>Araneomorphae</taxon>
        <taxon>Entelegynae</taxon>
        <taxon>Araneoidea</taxon>
        <taxon>Araneidae</taxon>
        <taxon>Araneus</taxon>
    </lineage>
</organism>
<protein>
    <submittedName>
        <fullName evidence="2">Uncharacterized protein</fullName>
    </submittedName>
</protein>
<accession>A0A4Y2T5R3</accession>
<proteinExistence type="predicted"/>
<dbReference type="Proteomes" id="UP000499080">
    <property type="component" value="Unassembled WGS sequence"/>
</dbReference>
<reference evidence="2 3" key="1">
    <citation type="journal article" date="2019" name="Sci. Rep.">
        <title>Orb-weaving spider Araneus ventricosus genome elucidates the spidroin gene catalogue.</title>
        <authorList>
            <person name="Kono N."/>
            <person name="Nakamura H."/>
            <person name="Ohtoshi R."/>
            <person name="Moran D.A.P."/>
            <person name="Shinohara A."/>
            <person name="Yoshida Y."/>
            <person name="Fujiwara M."/>
            <person name="Mori M."/>
            <person name="Tomita M."/>
            <person name="Arakawa K."/>
        </authorList>
    </citation>
    <scope>NUCLEOTIDE SEQUENCE [LARGE SCALE GENOMIC DNA]</scope>
</reference>
<name>A0A4Y2T5R3_ARAVE</name>
<comment type="caution">
    <text evidence="2">The sequence shown here is derived from an EMBL/GenBank/DDBJ whole genome shotgun (WGS) entry which is preliminary data.</text>
</comment>
<evidence type="ECO:0000313" key="1">
    <source>
        <dbReference type="EMBL" id="GBN95507.1"/>
    </source>
</evidence>
<evidence type="ECO:0000313" key="2">
    <source>
        <dbReference type="EMBL" id="GBN95952.1"/>
    </source>
</evidence>